<name>C0W4E5_9ACTO</name>
<dbReference type="Proteomes" id="UP000004778">
    <property type="component" value="Unassembled WGS sequence"/>
</dbReference>
<accession>C0W4E5</accession>
<dbReference type="GO" id="GO:0003676">
    <property type="term" value="F:nucleic acid binding"/>
    <property type="evidence" value="ECO:0007669"/>
    <property type="project" value="InterPro"/>
</dbReference>
<dbReference type="GO" id="GO:0008270">
    <property type="term" value="F:zinc ion binding"/>
    <property type="evidence" value="ECO:0007669"/>
    <property type="project" value="InterPro"/>
</dbReference>
<keyword evidence="3" id="KW-0540">Nuclease</keyword>
<protein>
    <submittedName>
        <fullName evidence="3">HNH endonuclease domain protein</fullName>
    </submittedName>
</protein>
<evidence type="ECO:0000256" key="1">
    <source>
        <dbReference type="SAM" id="MobiDB-lite"/>
    </source>
</evidence>
<dbReference type="EMBL" id="ACFH01000050">
    <property type="protein sequence ID" value="EEH66402.1"/>
    <property type="molecule type" value="Genomic_DNA"/>
</dbReference>
<dbReference type="InterPro" id="IPR002711">
    <property type="entry name" value="HNH"/>
</dbReference>
<dbReference type="eggNOG" id="COG1403">
    <property type="taxonomic scope" value="Bacteria"/>
</dbReference>
<feature type="region of interest" description="Disordered" evidence="1">
    <location>
        <begin position="69"/>
        <end position="96"/>
    </location>
</feature>
<keyword evidence="3" id="KW-0378">Hydrolase</keyword>
<comment type="caution">
    <text evidence="3">The sequence shown here is derived from an EMBL/GenBank/DDBJ whole genome shotgun (WGS) entry which is preliminary data.</text>
</comment>
<organism evidence="3 4">
    <name type="scientific">Actinomyces urogenitalis DSM 15434</name>
    <dbReference type="NCBI Taxonomy" id="525246"/>
    <lineage>
        <taxon>Bacteria</taxon>
        <taxon>Bacillati</taxon>
        <taxon>Actinomycetota</taxon>
        <taxon>Actinomycetes</taxon>
        <taxon>Actinomycetales</taxon>
        <taxon>Actinomycetaceae</taxon>
        <taxon>Actinomyces</taxon>
    </lineage>
</organism>
<dbReference type="CDD" id="cd00085">
    <property type="entry name" value="HNHc"/>
    <property type="match status" value="1"/>
</dbReference>
<dbReference type="SMART" id="SM00507">
    <property type="entry name" value="HNHc"/>
    <property type="match status" value="1"/>
</dbReference>
<dbReference type="InterPro" id="IPR003615">
    <property type="entry name" value="HNH_nuc"/>
</dbReference>
<proteinExistence type="predicted"/>
<feature type="compositionally biased region" description="Basic and acidic residues" evidence="1">
    <location>
        <begin position="87"/>
        <end position="96"/>
    </location>
</feature>
<sequence length="96" mass="11083">MAWSSRPRSRRAAQLPRDWRRIRAAVLARDHHACVMCGQPGSHVDHIERGQNHAMTNLRTLCEHCHMVRTGRDGGTAPRRPRRHHRPPEPHPGRLT</sequence>
<dbReference type="GO" id="GO:0004519">
    <property type="term" value="F:endonuclease activity"/>
    <property type="evidence" value="ECO:0007669"/>
    <property type="project" value="UniProtKB-KW"/>
</dbReference>
<feature type="domain" description="HNH nuclease" evidence="2">
    <location>
        <begin position="21"/>
        <end position="67"/>
    </location>
</feature>
<dbReference type="AlphaFoldDB" id="C0W4E5"/>
<dbReference type="Gene3D" id="1.10.30.50">
    <property type="match status" value="1"/>
</dbReference>
<reference evidence="3 4" key="1">
    <citation type="submission" date="2009-01" db="EMBL/GenBank/DDBJ databases">
        <authorList>
            <person name="Qin X."/>
            <person name="Bachman B."/>
            <person name="Battles P."/>
            <person name="Bell A."/>
            <person name="Bess C."/>
            <person name="Bickham C."/>
            <person name="Chaboub L."/>
            <person name="Chen D."/>
            <person name="Coyle M."/>
            <person name="Deiros D.R."/>
            <person name="Dinh H."/>
            <person name="Forbes L."/>
            <person name="Fowler G."/>
            <person name="Francisco L."/>
            <person name="Fu Q."/>
            <person name="Gubbala S."/>
            <person name="Hale W."/>
            <person name="Han Y."/>
            <person name="Hemphill L."/>
            <person name="Highlander S.K."/>
            <person name="Hirani K."/>
            <person name="Hogues M."/>
            <person name="Jackson L."/>
            <person name="Jakkamsetti A."/>
            <person name="Javaid M."/>
            <person name="Jiang H."/>
            <person name="Korchina V."/>
            <person name="Kovar C."/>
            <person name="Lara F."/>
            <person name="Lee S."/>
            <person name="Mata R."/>
            <person name="Mathew T."/>
            <person name="Moen C."/>
            <person name="Morales K."/>
            <person name="Munidasa M."/>
            <person name="Nazareth L."/>
            <person name="Ngo R."/>
            <person name="Nguyen L."/>
            <person name="Okwuonu G."/>
            <person name="Ongeri F."/>
            <person name="Patil S."/>
            <person name="Petrosino J."/>
            <person name="Pham C."/>
            <person name="Pham P."/>
            <person name="Pu L.-L."/>
            <person name="Puazo M."/>
            <person name="Raj R."/>
            <person name="Reid J."/>
            <person name="Rouhana J."/>
            <person name="Saada N."/>
            <person name="Shang Y."/>
            <person name="Simmons D."/>
            <person name="Thornton R."/>
            <person name="Warren J."/>
            <person name="Weissenberger G."/>
            <person name="Zhang J."/>
            <person name="Zhang L."/>
            <person name="Zhou C."/>
            <person name="Zhu D."/>
            <person name="Muzny D."/>
            <person name="Worley K."/>
            <person name="Gibbs R."/>
        </authorList>
    </citation>
    <scope>NUCLEOTIDE SEQUENCE [LARGE SCALE GENOMIC DNA]</scope>
    <source>
        <strain evidence="3 4">DSM 15434</strain>
    </source>
</reference>
<dbReference type="OrthoDB" id="3234360at2"/>
<evidence type="ECO:0000259" key="2">
    <source>
        <dbReference type="SMART" id="SM00507"/>
    </source>
</evidence>
<keyword evidence="4" id="KW-1185">Reference proteome</keyword>
<keyword evidence="3" id="KW-0255">Endonuclease</keyword>
<dbReference type="HOGENOM" id="CLU_108879_10_1_11"/>
<evidence type="ECO:0000313" key="4">
    <source>
        <dbReference type="Proteomes" id="UP000004778"/>
    </source>
</evidence>
<evidence type="ECO:0000313" key="3">
    <source>
        <dbReference type="EMBL" id="EEH66402.1"/>
    </source>
</evidence>
<dbReference type="Pfam" id="PF01844">
    <property type="entry name" value="HNH"/>
    <property type="match status" value="1"/>
</dbReference>
<gene>
    <name evidence="3" type="ORF">HMPREF0058_0739</name>
</gene>